<sequence length="74" mass="7872">MGFSGIGFWELLLILVVVLLLFGSKRLPGIASDLGSAIRDFRRSVSSGGPAGADEAPSGRDQPQDFHTQSDRPT</sequence>
<evidence type="ECO:0000256" key="10">
    <source>
        <dbReference type="SAM" id="MobiDB-lite"/>
    </source>
</evidence>
<comment type="similarity">
    <text evidence="9">Belongs to the TatA/E family.</text>
</comment>
<evidence type="ECO:0000256" key="9">
    <source>
        <dbReference type="HAMAP-Rule" id="MF_00236"/>
    </source>
</evidence>
<proteinExistence type="inferred from homology"/>
<gene>
    <name evidence="9" type="primary">tatA</name>
    <name evidence="11" type="ordered locus">Thivi_0059</name>
</gene>
<name>I3Y580_THIV6</name>
<keyword evidence="3 9" id="KW-1003">Cell membrane</keyword>
<evidence type="ECO:0000256" key="6">
    <source>
        <dbReference type="ARBA" id="ARBA00022989"/>
    </source>
</evidence>
<dbReference type="STRING" id="765911.Thivi_0059"/>
<dbReference type="HOGENOM" id="CLU_086034_5_1_6"/>
<keyword evidence="8 9" id="KW-0472">Membrane</keyword>
<comment type="subcellular location">
    <subcellularLocation>
        <location evidence="9">Cell inner membrane</location>
        <topology evidence="9">Single-pass membrane protein</topology>
    </subcellularLocation>
    <subcellularLocation>
        <location evidence="1">Cell membrane</location>
        <topology evidence="1">Single-pass membrane protein</topology>
    </subcellularLocation>
</comment>
<comment type="subunit">
    <text evidence="9">The Tat system comprises two distinct complexes: a TatABC complex, containing multiple copies of TatA, TatB and TatC subunits, and a separate TatA complex, containing only TatA subunits. Substrates initially bind to the TatABC complex, which probably triggers association of the separate TatA complex to form the active translocon.</text>
</comment>
<keyword evidence="5 9" id="KW-0653">Protein transport</keyword>
<keyword evidence="9" id="KW-0997">Cell inner membrane</keyword>
<feature type="compositionally biased region" description="Basic and acidic residues" evidence="10">
    <location>
        <begin position="62"/>
        <end position="74"/>
    </location>
</feature>
<organism evidence="11 12">
    <name type="scientific">Thiocystis violascens (strain ATCC 17096 / DSM 198 / 6111)</name>
    <name type="common">Chromatium violascens</name>
    <dbReference type="NCBI Taxonomy" id="765911"/>
    <lineage>
        <taxon>Bacteria</taxon>
        <taxon>Pseudomonadati</taxon>
        <taxon>Pseudomonadota</taxon>
        <taxon>Gammaproteobacteria</taxon>
        <taxon>Chromatiales</taxon>
        <taxon>Chromatiaceae</taxon>
        <taxon>Thiocystis</taxon>
    </lineage>
</organism>
<dbReference type="Proteomes" id="UP000006062">
    <property type="component" value="Chromosome"/>
</dbReference>
<keyword evidence="6 9" id="KW-1133">Transmembrane helix</keyword>
<keyword evidence="2 9" id="KW-0813">Transport</keyword>
<dbReference type="GO" id="GO:0008320">
    <property type="term" value="F:protein transmembrane transporter activity"/>
    <property type="evidence" value="ECO:0007669"/>
    <property type="project" value="UniProtKB-UniRule"/>
</dbReference>
<dbReference type="KEGG" id="tvi:Thivi_0059"/>
<dbReference type="PANTHER" id="PTHR42982:SF1">
    <property type="entry name" value="SEC-INDEPENDENT PROTEIN TRANSLOCASE PROTEIN TATA"/>
    <property type="match status" value="1"/>
</dbReference>
<dbReference type="AlphaFoldDB" id="I3Y580"/>
<evidence type="ECO:0000256" key="8">
    <source>
        <dbReference type="ARBA" id="ARBA00023136"/>
    </source>
</evidence>
<reference evidence="11 12" key="1">
    <citation type="submission" date="2012-06" db="EMBL/GenBank/DDBJ databases">
        <title>Complete sequence of Thiocystis violascens DSM 198.</title>
        <authorList>
            <consortium name="US DOE Joint Genome Institute"/>
            <person name="Lucas S."/>
            <person name="Han J."/>
            <person name="Lapidus A."/>
            <person name="Cheng J.-F."/>
            <person name="Goodwin L."/>
            <person name="Pitluck S."/>
            <person name="Peters L."/>
            <person name="Ovchinnikova G."/>
            <person name="Teshima H."/>
            <person name="Detter J.C."/>
            <person name="Han C."/>
            <person name="Tapia R."/>
            <person name="Land M."/>
            <person name="Hauser L."/>
            <person name="Kyrpides N."/>
            <person name="Ivanova N."/>
            <person name="Pagani I."/>
            <person name="Vogl K."/>
            <person name="Liu Z."/>
            <person name="Frigaard N.-U."/>
            <person name="Bryant D."/>
            <person name="Woyke T."/>
        </authorList>
    </citation>
    <scope>NUCLEOTIDE SEQUENCE [LARGE SCALE GENOMIC DNA]</scope>
    <source>
        <strain evidence="12">ATCC 17096 / DSM 198 / 6111</strain>
    </source>
</reference>
<protein>
    <recommendedName>
        <fullName evidence="9">Sec-independent protein translocase protein TatA</fullName>
    </recommendedName>
</protein>
<evidence type="ECO:0000256" key="2">
    <source>
        <dbReference type="ARBA" id="ARBA00022448"/>
    </source>
</evidence>
<evidence type="ECO:0000313" key="12">
    <source>
        <dbReference type="Proteomes" id="UP000006062"/>
    </source>
</evidence>
<dbReference type="InterPro" id="IPR003369">
    <property type="entry name" value="TatA/B/E"/>
</dbReference>
<accession>I3Y580</accession>
<dbReference type="OrthoDB" id="7066617at2"/>
<evidence type="ECO:0000256" key="1">
    <source>
        <dbReference type="ARBA" id="ARBA00004162"/>
    </source>
</evidence>
<feature type="transmembrane region" description="Helical" evidence="9">
    <location>
        <begin position="6"/>
        <end position="23"/>
    </location>
</feature>
<dbReference type="InterPro" id="IPR006312">
    <property type="entry name" value="TatA/E"/>
</dbReference>
<dbReference type="GO" id="GO:0043953">
    <property type="term" value="P:protein transport by the Tat complex"/>
    <property type="evidence" value="ECO:0007669"/>
    <property type="project" value="UniProtKB-UniRule"/>
</dbReference>
<keyword evidence="12" id="KW-1185">Reference proteome</keyword>
<evidence type="ECO:0000256" key="5">
    <source>
        <dbReference type="ARBA" id="ARBA00022927"/>
    </source>
</evidence>
<evidence type="ECO:0000313" key="11">
    <source>
        <dbReference type="EMBL" id="AFL72148.1"/>
    </source>
</evidence>
<dbReference type="PANTHER" id="PTHR42982">
    <property type="entry name" value="SEC-INDEPENDENT PROTEIN TRANSLOCASE PROTEIN TATA"/>
    <property type="match status" value="1"/>
</dbReference>
<feature type="region of interest" description="Disordered" evidence="10">
    <location>
        <begin position="44"/>
        <end position="74"/>
    </location>
</feature>
<dbReference type="PRINTS" id="PR01506">
    <property type="entry name" value="TATBPROTEIN"/>
</dbReference>
<dbReference type="HAMAP" id="MF_00236">
    <property type="entry name" value="TatA_E"/>
    <property type="match status" value="1"/>
</dbReference>
<evidence type="ECO:0000256" key="3">
    <source>
        <dbReference type="ARBA" id="ARBA00022475"/>
    </source>
</evidence>
<evidence type="ECO:0000256" key="4">
    <source>
        <dbReference type="ARBA" id="ARBA00022692"/>
    </source>
</evidence>
<dbReference type="NCBIfam" id="TIGR01411">
    <property type="entry name" value="tatAE"/>
    <property type="match status" value="1"/>
</dbReference>
<evidence type="ECO:0000256" key="7">
    <source>
        <dbReference type="ARBA" id="ARBA00023010"/>
    </source>
</evidence>
<keyword evidence="7 9" id="KW-0811">Translocation</keyword>
<dbReference type="eggNOG" id="COG1826">
    <property type="taxonomic scope" value="Bacteria"/>
</dbReference>
<dbReference type="EMBL" id="CP003154">
    <property type="protein sequence ID" value="AFL72148.1"/>
    <property type="molecule type" value="Genomic_DNA"/>
</dbReference>
<comment type="function">
    <text evidence="9">Part of the twin-arginine translocation (Tat) system that transports large folded proteins containing a characteristic twin-arginine motif in their signal peptide across membranes. TatA could form the protein-conducting channel of the Tat system.</text>
</comment>
<keyword evidence="4 9" id="KW-0812">Transmembrane</keyword>
<dbReference type="Gene3D" id="1.20.5.3310">
    <property type="match status" value="1"/>
</dbReference>
<dbReference type="Pfam" id="PF02416">
    <property type="entry name" value="TatA_B_E"/>
    <property type="match status" value="1"/>
</dbReference>
<dbReference type="GO" id="GO:0033281">
    <property type="term" value="C:TAT protein transport complex"/>
    <property type="evidence" value="ECO:0007669"/>
    <property type="project" value="UniProtKB-UniRule"/>
</dbReference>